<evidence type="ECO:0000313" key="2">
    <source>
        <dbReference type="Proteomes" id="UP000242502"/>
    </source>
</evidence>
<name>A0A1D2QNU6_9GAMM</name>
<accession>A0A1D2QNU6</accession>
<dbReference type="AlphaFoldDB" id="A0A1D2QNU6"/>
<protein>
    <recommendedName>
        <fullName evidence="3">Ankyrin repeat domain-containing protein</fullName>
    </recommendedName>
</protein>
<reference evidence="1 2" key="1">
    <citation type="journal article" date="2016" name="Appl. Environ. Microbiol.">
        <title>Lack of Overt Genome Reduction in the Bryostatin-Producing Bryozoan Symbiont "Candidatus Endobugula sertula".</title>
        <authorList>
            <person name="Miller I.J."/>
            <person name="Vanee N."/>
            <person name="Fong S.S."/>
            <person name="Lim-Fong G.E."/>
            <person name="Kwan J.C."/>
        </authorList>
    </citation>
    <scope>NUCLEOTIDE SEQUENCE [LARGE SCALE GENOMIC DNA]</scope>
    <source>
        <strain evidence="1">AB1-4</strain>
    </source>
</reference>
<evidence type="ECO:0000313" key="1">
    <source>
        <dbReference type="EMBL" id="ODS23245.1"/>
    </source>
</evidence>
<sequence>MDDWKQAQLTDKAIENIKKIAFEREDYQEIFEEKVPGAKKLFSYAPAAGRERDLFKLGLILVKSAKSDDCRTLESFIDNKFPLNFQHPITGRTALHTAMAFGSAKYGKKLVETEQCDYLLEENNTGYLAADFAYSHLTDLDIFDVVLEKTTNQAKDKGLDPNKIFKHQEDGYLDKKSDEVMLGMIERFERN</sequence>
<proteinExistence type="predicted"/>
<dbReference type="EMBL" id="MDLC01000034">
    <property type="protein sequence ID" value="ODS23245.1"/>
    <property type="molecule type" value="Genomic_DNA"/>
</dbReference>
<dbReference type="STRING" id="62101.AB835_09820"/>
<evidence type="ECO:0008006" key="3">
    <source>
        <dbReference type="Google" id="ProtNLM"/>
    </source>
</evidence>
<comment type="caution">
    <text evidence="1">The sequence shown here is derived from an EMBL/GenBank/DDBJ whole genome shotgun (WGS) entry which is preliminary data.</text>
</comment>
<organism evidence="1 2">
    <name type="scientific">Candidatus Endobugula sertula</name>
    <name type="common">Bugula neritina bacterial symbiont</name>
    <dbReference type="NCBI Taxonomy" id="62101"/>
    <lineage>
        <taxon>Bacteria</taxon>
        <taxon>Pseudomonadati</taxon>
        <taxon>Pseudomonadota</taxon>
        <taxon>Gammaproteobacteria</taxon>
        <taxon>Cellvibrionales</taxon>
        <taxon>Cellvibrionaceae</taxon>
        <taxon>Candidatus Endobugula</taxon>
    </lineage>
</organism>
<dbReference type="Proteomes" id="UP000242502">
    <property type="component" value="Unassembled WGS sequence"/>
</dbReference>
<gene>
    <name evidence="1" type="ORF">AB835_09820</name>
</gene>